<gene>
    <name evidence="2" type="ORF">CA14_007753</name>
</gene>
<feature type="transmembrane region" description="Helical" evidence="1">
    <location>
        <begin position="227"/>
        <end position="247"/>
    </location>
</feature>
<protein>
    <submittedName>
        <fullName evidence="2">Metallo-beta-lactamase family protein</fullName>
    </submittedName>
</protein>
<name>A0AB74BZR7_ASPFL</name>
<dbReference type="Proteomes" id="UP000275480">
    <property type="component" value="Unassembled WGS sequence"/>
</dbReference>
<evidence type="ECO:0000313" key="3">
    <source>
        <dbReference type="Proteomes" id="UP000275480"/>
    </source>
</evidence>
<proteinExistence type="predicted"/>
<dbReference type="EMBL" id="QQZZ01000160">
    <property type="protein sequence ID" value="RMZ38281.1"/>
    <property type="molecule type" value="Genomic_DNA"/>
</dbReference>
<dbReference type="InterPro" id="IPR036866">
    <property type="entry name" value="RibonucZ/Hydroxyglut_hydro"/>
</dbReference>
<sequence>MAATQYFKANKVHRAWLEAWKGKKERKLLGINQDAGLVTTISADGFISLLENKIIPTRIQDRRLSKSYFERYTIKDKGNSSNLAKTIVLVQIMWMIVQLIGRLSAGLPVTLLEAHVAIQIPFAAVTYAFWWSKPLDVDELIFLPLDGDAMQGHDVRTETRFKRHGQPFITERTSHHSVIHMLFRVWYDITVYFDWQAELVSASTAVLNAGLHVIVWNSHFPSPTERLLWRLSAIGIGLSPILVYLAIRKKGIEPYALRYFYEARLIGGILRSQIVDFLSGFRRTFQDACDQVDLLDPEDSTKRDGWPDWMPVWCRFMLLSIFVSSLLLYGFSMLYLIIEAFISLRSLPVVPRVAIGQRALLCRTATGNLLWDCITYIDDETVSKINELGGLKGIVISHPHFYTTHLHWAEIFDCPVYLAREDREWVVCPGERQVFWDSGRLSVPGVEGDLVAVKTGGHFPGSSVLWWRSLGVLLVADSIGVVPSGIYHVGRLPGTVSFTFMWSYPNMIPLPPNEVHNIWRAVKDLDFDDIRGGFMGTEVNGNCKQRVLESAQIFVKSMGHFNHAIREEQCP</sequence>
<organism evidence="2 3">
    <name type="scientific">Aspergillus flavus</name>
    <dbReference type="NCBI Taxonomy" id="5059"/>
    <lineage>
        <taxon>Eukaryota</taxon>
        <taxon>Fungi</taxon>
        <taxon>Dikarya</taxon>
        <taxon>Ascomycota</taxon>
        <taxon>Pezizomycotina</taxon>
        <taxon>Eurotiomycetes</taxon>
        <taxon>Eurotiomycetidae</taxon>
        <taxon>Eurotiales</taxon>
        <taxon>Aspergillaceae</taxon>
        <taxon>Aspergillus</taxon>
        <taxon>Aspergillus subgen. Circumdati</taxon>
    </lineage>
</organism>
<dbReference type="SUPFAM" id="SSF56281">
    <property type="entry name" value="Metallo-hydrolase/oxidoreductase"/>
    <property type="match status" value="1"/>
</dbReference>
<feature type="transmembrane region" description="Helical" evidence="1">
    <location>
        <begin position="312"/>
        <end position="338"/>
    </location>
</feature>
<accession>A0AB74BZR7</accession>
<reference evidence="2 3" key="1">
    <citation type="submission" date="2018-07" db="EMBL/GenBank/DDBJ databases">
        <title>Identification of spontaneous genetic mutation associated with occurrence of a yellow conidial color mutant of Aspergillus flavus.</title>
        <authorList>
            <person name="Chang P.-K."/>
            <person name="Mack B.M."/>
            <person name="Scharfenstein L."/>
            <person name="Gilbert M.K."/>
        </authorList>
    </citation>
    <scope>NUCLEOTIDE SEQUENCE [LARGE SCALE GENOMIC DNA]</scope>
    <source>
        <strain evidence="2 3">CA14</strain>
    </source>
</reference>
<keyword evidence="1" id="KW-0812">Transmembrane</keyword>
<comment type="caution">
    <text evidence="2">The sequence shown here is derived from an EMBL/GenBank/DDBJ whole genome shotgun (WGS) entry which is preliminary data.</text>
</comment>
<dbReference type="PANTHER" id="PTHR36839">
    <property type="entry name" value="METALLO-BETA-LACTAMASE FAMILY PROTEIN (AFU_ORTHOLOGUE AFUA_5G12770)"/>
    <property type="match status" value="1"/>
</dbReference>
<keyword evidence="1" id="KW-1133">Transmembrane helix</keyword>
<dbReference type="AlphaFoldDB" id="A0AB74BZR7"/>
<dbReference type="Gene3D" id="3.60.15.10">
    <property type="entry name" value="Ribonuclease Z/Hydroxyacylglutathione hydrolase-like"/>
    <property type="match status" value="1"/>
</dbReference>
<evidence type="ECO:0000313" key="2">
    <source>
        <dbReference type="EMBL" id="RMZ38281.1"/>
    </source>
</evidence>
<dbReference type="PANTHER" id="PTHR36839:SF1">
    <property type="entry name" value="METALLO-BETA-LACTAMASE FAMILY PROTEIN (AFU_ORTHOLOGUE AFUA_5G12770)"/>
    <property type="match status" value="1"/>
</dbReference>
<evidence type="ECO:0000256" key="1">
    <source>
        <dbReference type="SAM" id="Phobius"/>
    </source>
</evidence>
<keyword evidence="1" id="KW-0472">Membrane</keyword>